<dbReference type="FunCoup" id="D8S5Q2">
    <property type="interactions" value="1383"/>
</dbReference>
<dbReference type="OMA" id="RFCMGAG"/>
<feature type="non-terminal residue" evidence="2">
    <location>
        <position position="1"/>
    </location>
</feature>
<dbReference type="Gramene" id="EFJ20212">
    <property type="protein sequence ID" value="EFJ20212"/>
    <property type="gene ID" value="SELMODRAFT_177104"/>
</dbReference>
<evidence type="ECO:0000313" key="3">
    <source>
        <dbReference type="Proteomes" id="UP000001514"/>
    </source>
</evidence>
<dbReference type="AlphaFoldDB" id="D8S5Q2"/>
<dbReference type="STRING" id="88036.D8S5Q2"/>
<keyword evidence="1" id="KW-0812">Transmembrane</keyword>
<dbReference type="GO" id="GO:0003756">
    <property type="term" value="F:protein disulfide isomerase activity"/>
    <property type="evidence" value="ECO:0000318"/>
    <property type="project" value="GO_Central"/>
</dbReference>
<dbReference type="eggNOG" id="ENOG502RY5W">
    <property type="taxonomic scope" value="Eukaryota"/>
</dbReference>
<dbReference type="InParanoid" id="D8S5Q2"/>
<dbReference type="Proteomes" id="UP000001514">
    <property type="component" value="Unassembled WGS sequence"/>
</dbReference>
<keyword evidence="1" id="KW-1133">Transmembrane helix</keyword>
<protein>
    <submittedName>
        <fullName evidence="2">Uncharacterized protein</fullName>
    </submittedName>
</protein>
<proteinExistence type="predicted"/>
<dbReference type="EMBL" id="GL377603">
    <property type="protein sequence ID" value="EFJ20212.1"/>
    <property type="molecule type" value="Genomic_DNA"/>
</dbReference>
<dbReference type="PANTHER" id="PTHR15852:SF27">
    <property type="entry name" value="PROTEIN DISULFIDE-ISOMERASE LQY1, CHLOROPLASTIC"/>
    <property type="match status" value="1"/>
</dbReference>
<name>D8S5Q2_SELML</name>
<dbReference type="PANTHER" id="PTHR15852">
    <property type="entry name" value="PLASTID TRANSCRIPTIONALLY ACTIVE PROTEIN"/>
    <property type="match status" value="1"/>
</dbReference>
<dbReference type="KEGG" id="smo:SELMODRAFT_177104"/>
<feature type="transmembrane region" description="Helical" evidence="1">
    <location>
        <begin position="41"/>
        <end position="61"/>
    </location>
</feature>
<reference evidence="2 3" key="1">
    <citation type="journal article" date="2011" name="Science">
        <title>The Selaginella genome identifies genetic changes associated with the evolution of vascular plants.</title>
        <authorList>
            <person name="Banks J.A."/>
            <person name="Nishiyama T."/>
            <person name="Hasebe M."/>
            <person name="Bowman J.L."/>
            <person name="Gribskov M."/>
            <person name="dePamphilis C."/>
            <person name="Albert V.A."/>
            <person name="Aono N."/>
            <person name="Aoyama T."/>
            <person name="Ambrose B.A."/>
            <person name="Ashton N.W."/>
            <person name="Axtell M.J."/>
            <person name="Barker E."/>
            <person name="Barker M.S."/>
            <person name="Bennetzen J.L."/>
            <person name="Bonawitz N.D."/>
            <person name="Chapple C."/>
            <person name="Cheng C."/>
            <person name="Correa L.G."/>
            <person name="Dacre M."/>
            <person name="DeBarry J."/>
            <person name="Dreyer I."/>
            <person name="Elias M."/>
            <person name="Engstrom E.M."/>
            <person name="Estelle M."/>
            <person name="Feng L."/>
            <person name="Finet C."/>
            <person name="Floyd S.K."/>
            <person name="Frommer W.B."/>
            <person name="Fujita T."/>
            <person name="Gramzow L."/>
            <person name="Gutensohn M."/>
            <person name="Harholt J."/>
            <person name="Hattori M."/>
            <person name="Heyl A."/>
            <person name="Hirai T."/>
            <person name="Hiwatashi Y."/>
            <person name="Ishikawa M."/>
            <person name="Iwata M."/>
            <person name="Karol K.G."/>
            <person name="Koehler B."/>
            <person name="Kolukisaoglu U."/>
            <person name="Kubo M."/>
            <person name="Kurata T."/>
            <person name="Lalonde S."/>
            <person name="Li K."/>
            <person name="Li Y."/>
            <person name="Litt A."/>
            <person name="Lyons E."/>
            <person name="Manning G."/>
            <person name="Maruyama T."/>
            <person name="Michael T.P."/>
            <person name="Mikami K."/>
            <person name="Miyazaki S."/>
            <person name="Morinaga S."/>
            <person name="Murata T."/>
            <person name="Mueller-Roeber B."/>
            <person name="Nelson D.R."/>
            <person name="Obara M."/>
            <person name="Oguri Y."/>
            <person name="Olmstead R.G."/>
            <person name="Onodera N."/>
            <person name="Petersen B.L."/>
            <person name="Pils B."/>
            <person name="Prigge M."/>
            <person name="Rensing S.A."/>
            <person name="Riano-Pachon D.M."/>
            <person name="Roberts A.W."/>
            <person name="Sato Y."/>
            <person name="Scheller H.V."/>
            <person name="Schulz B."/>
            <person name="Schulz C."/>
            <person name="Shakirov E.V."/>
            <person name="Shibagaki N."/>
            <person name="Shinohara N."/>
            <person name="Shippen D.E."/>
            <person name="Soerensen I."/>
            <person name="Sotooka R."/>
            <person name="Sugimoto N."/>
            <person name="Sugita M."/>
            <person name="Sumikawa N."/>
            <person name="Tanurdzic M."/>
            <person name="Theissen G."/>
            <person name="Ulvskov P."/>
            <person name="Wakazuki S."/>
            <person name="Weng J.K."/>
            <person name="Willats W.W."/>
            <person name="Wipf D."/>
            <person name="Wolf P.G."/>
            <person name="Yang L."/>
            <person name="Zimmer A.D."/>
            <person name="Zhu Q."/>
            <person name="Mitros T."/>
            <person name="Hellsten U."/>
            <person name="Loque D."/>
            <person name="Otillar R."/>
            <person name="Salamov A."/>
            <person name="Schmutz J."/>
            <person name="Shapiro H."/>
            <person name="Lindquist E."/>
            <person name="Lucas S."/>
            <person name="Rokhsar D."/>
            <person name="Grigoriev I.V."/>
        </authorList>
    </citation>
    <scope>NUCLEOTIDE SEQUENCE [LARGE SCALE GENOMIC DNA]</scope>
</reference>
<dbReference type="SUPFAM" id="SSF57938">
    <property type="entry name" value="DnaJ/Hsp40 cysteine-rich domain"/>
    <property type="match status" value="1"/>
</dbReference>
<dbReference type="GO" id="GO:0010206">
    <property type="term" value="P:photosystem II repair"/>
    <property type="evidence" value="ECO:0000318"/>
    <property type="project" value="GO_Central"/>
</dbReference>
<keyword evidence="3" id="KW-1185">Reference proteome</keyword>
<dbReference type="GO" id="GO:0009507">
    <property type="term" value="C:chloroplast"/>
    <property type="evidence" value="ECO:0000318"/>
    <property type="project" value="GO_Central"/>
</dbReference>
<accession>D8S5Q2</accession>
<keyword evidence="1" id="KW-0472">Membrane</keyword>
<organism evidence="3">
    <name type="scientific">Selaginella moellendorffii</name>
    <name type="common">Spikemoss</name>
    <dbReference type="NCBI Taxonomy" id="88036"/>
    <lineage>
        <taxon>Eukaryota</taxon>
        <taxon>Viridiplantae</taxon>
        <taxon>Streptophyta</taxon>
        <taxon>Embryophyta</taxon>
        <taxon>Tracheophyta</taxon>
        <taxon>Lycopodiopsida</taxon>
        <taxon>Selaginellales</taxon>
        <taxon>Selaginellaceae</taxon>
        <taxon>Selaginella</taxon>
    </lineage>
</organism>
<sequence length="144" mass="15157">TAASLSLPSSLSRAHKKNIPGRNRRRILAPIRALELDQDTLLAVGVGLAGIAVGIGIPVFYETQVKGAEKRLNDQPCFPCSGTGSQTCRFCVGSGTIAIALGSGESEKSKCVNCDGAGSITCTTCQGTGIQPRFLDRREFKDDD</sequence>
<evidence type="ECO:0000313" key="2">
    <source>
        <dbReference type="EMBL" id="EFJ20212.1"/>
    </source>
</evidence>
<dbReference type="HOGENOM" id="CLU_118793_0_0_1"/>
<dbReference type="OrthoDB" id="4733at2759"/>
<dbReference type="InterPro" id="IPR036410">
    <property type="entry name" value="HSP_DnaJ_Cys-rich_dom_sf"/>
</dbReference>
<evidence type="ECO:0000256" key="1">
    <source>
        <dbReference type="SAM" id="Phobius"/>
    </source>
</evidence>
<gene>
    <name evidence="2" type="ORF">SELMODRAFT_177104</name>
</gene>